<evidence type="ECO:0000256" key="3">
    <source>
        <dbReference type="SAM" id="SignalP"/>
    </source>
</evidence>
<dbReference type="EMBL" id="JBHSYS010000003">
    <property type="protein sequence ID" value="MFC6958795.1"/>
    <property type="molecule type" value="Genomic_DNA"/>
</dbReference>
<proteinExistence type="predicted"/>
<sequence>MPATRSRPVALRAAVTAAAVFVAGAAYMLAVPGALAAPLPGDIGPCAGLDCPDEYPDDNNNGGVIGYDDSVNVFVGGYFHVRGTAAESEGRNVVLGDFDQAKSGGGAAYNVGIAGVGSRVPPPDGSDYLAVGGDLSVASGQRLLAEEGSHSGVVRVAGTATGEVNPDAVTDAAAVDPYDGLRDDLSAASHCYAYPRDGVRRTTTGTVQNLGYETVFTGDGTSSLQVFAVDADLVSGTGGQQALRFAGIPAGATILVNLYGDARTLNVNSGPEVQYRSRLLWNFPDAAEVNLRGTTQFQGSVLAGEQSSTTEVTMSGTNGRMLLTGNLVHGSSSQGGSGQELHAYPFDGDLPECEDDNPSTVPVNSTDVPTTDDATTDGPTTEEPSTDGPTTDEPTTDGPTTGGTSEGPSTGTATSEPATLVTSGGPGGLAGTGARLALPLGVGAALAAVGAIVAFAASRRTAEE</sequence>
<evidence type="ECO:0000256" key="2">
    <source>
        <dbReference type="SAM" id="Phobius"/>
    </source>
</evidence>
<comment type="caution">
    <text evidence="5">The sequence shown here is derived from an EMBL/GenBank/DDBJ whole genome shotgun (WGS) entry which is preliminary data.</text>
</comment>
<evidence type="ECO:0000259" key="4">
    <source>
        <dbReference type="Pfam" id="PF20597"/>
    </source>
</evidence>
<dbReference type="Pfam" id="PF20597">
    <property type="entry name" value="pAdhesive_15"/>
    <property type="match status" value="1"/>
</dbReference>
<accession>A0ABW2D8T4</accession>
<keyword evidence="3" id="KW-0732">Signal</keyword>
<dbReference type="NCBIfam" id="TIGR04215">
    <property type="entry name" value="choice_anch_A"/>
    <property type="match status" value="1"/>
</dbReference>
<feature type="domain" description="Choice-of-anchor A" evidence="4">
    <location>
        <begin position="72"/>
        <end position="320"/>
    </location>
</feature>
<keyword evidence="2" id="KW-1133">Transmembrane helix</keyword>
<keyword evidence="2" id="KW-0812">Transmembrane</keyword>
<keyword evidence="6" id="KW-1185">Reference proteome</keyword>
<feature type="compositionally biased region" description="Low complexity" evidence="1">
    <location>
        <begin position="366"/>
        <end position="399"/>
    </location>
</feature>
<gene>
    <name evidence="5" type="ORF">ACFQS3_16465</name>
</gene>
<feature type="compositionally biased region" description="Polar residues" evidence="1">
    <location>
        <begin position="413"/>
        <end position="422"/>
    </location>
</feature>
<dbReference type="RefSeq" id="WP_382351253.1">
    <property type="nucleotide sequence ID" value="NZ_JBHMBP010000003.1"/>
</dbReference>
<dbReference type="Proteomes" id="UP001596470">
    <property type="component" value="Unassembled WGS sequence"/>
</dbReference>
<keyword evidence="2" id="KW-0472">Membrane</keyword>
<name>A0ABW2D8T4_9ACTN</name>
<dbReference type="InterPro" id="IPR026588">
    <property type="entry name" value="Choice_anch_A"/>
</dbReference>
<evidence type="ECO:0000256" key="1">
    <source>
        <dbReference type="SAM" id="MobiDB-lite"/>
    </source>
</evidence>
<feature type="region of interest" description="Disordered" evidence="1">
    <location>
        <begin position="323"/>
        <end position="433"/>
    </location>
</feature>
<organism evidence="5 6">
    <name type="scientific">Glycomyces mayteni</name>
    <dbReference type="NCBI Taxonomy" id="543887"/>
    <lineage>
        <taxon>Bacteria</taxon>
        <taxon>Bacillati</taxon>
        <taxon>Actinomycetota</taxon>
        <taxon>Actinomycetes</taxon>
        <taxon>Glycomycetales</taxon>
        <taxon>Glycomycetaceae</taxon>
        <taxon>Glycomyces</taxon>
    </lineage>
</organism>
<evidence type="ECO:0000313" key="6">
    <source>
        <dbReference type="Proteomes" id="UP001596470"/>
    </source>
</evidence>
<feature type="transmembrane region" description="Helical" evidence="2">
    <location>
        <begin position="436"/>
        <end position="457"/>
    </location>
</feature>
<evidence type="ECO:0000313" key="5">
    <source>
        <dbReference type="EMBL" id="MFC6958795.1"/>
    </source>
</evidence>
<feature type="signal peptide" evidence="3">
    <location>
        <begin position="1"/>
        <end position="36"/>
    </location>
</feature>
<feature type="chain" id="PRO_5047107993" evidence="3">
    <location>
        <begin position="37"/>
        <end position="464"/>
    </location>
</feature>
<reference evidence="6" key="1">
    <citation type="journal article" date="2019" name="Int. J. Syst. Evol. Microbiol.">
        <title>The Global Catalogue of Microorganisms (GCM) 10K type strain sequencing project: providing services to taxonomists for standard genome sequencing and annotation.</title>
        <authorList>
            <consortium name="The Broad Institute Genomics Platform"/>
            <consortium name="The Broad Institute Genome Sequencing Center for Infectious Disease"/>
            <person name="Wu L."/>
            <person name="Ma J."/>
        </authorList>
    </citation>
    <scope>NUCLEOTIDE SEQUENCE [LARGE SCALE GENOMIC DNA]</scope>
    <source>
        <strain evidence="6">KACC 12634</strain>
    </source>
</reference>
<protein>
    <submittedName>
        <fullName evidence="5">Choice-of-anchor A family protein</fullName>
    </submittedName>
</protein>